<keyword evidence="6" id="KW-0378">Hydrolase</keyword>
<protein>
    <recommendedName>
        <fullName evidence="5">beta-galactosidase</fullName>
        <ecNumber evidence="5">3.2.1.23</ecNumber>
    </recommendedName>
    <alternativeName>
        <fullName evidence="9">Lactase</fullName>
    </alternativeName>
</protein>
<dbReference type="EC" id="3.2.1.23" evidence="5"/>
<dbReference type="InterPro" id="IPR011013">
    <property type="entry name" value="Gal_mutarotase_sf_dom"/>
</dbReference>
<dbReference type="SUPFAM" id="SSF51445">
    <property type="entry name" value="(Trans)glycosidases"/>
    <property type="match status" value="1"/>
</dbReference>
<feature type="chain" id="PRO_5034301087" description="beta-galactosidase" evidence="10">
    <location>
        <begin position="30"/>
        <end position="1130"/>
    </location>
</feature>
<accession>A0A8G2BVK3</accession>
<dbReference type="Pfam" id="PF02836">
    <property type="entry name" value="Glyco_hydro_2_C"/>
    <property type="match status" value="1"/>
</dbReference>
<dbReference type="GO" id="GO:0004565">
    <property type="term" value="F:beta-galactosidase activity"/>
    <property type="evidence" value="ECO:0007669"/>
    <property type="project" value="UniProtKB-EC"/>
</dbReference>
<dbReference type="EMBL" id="FNVS01000006">
    <property type="protein sequence ID" value="SEF74630.1"/>
    <property type="molecule type" value="Genomic_DNA"/>
</dbReference>
<dbReference type="SMART" id="SM01038">
    <property type="entry name" value="Bgal_small_N"/>
    <property type="match status" value="1"/>
</dbReference>
<dbReference type="SUPFAM" id="SSF74650">
    <property type="entry name" value="Galactose mutarotase-like"/>
    <property type="match status" value="1"/>
</dbReference>
<feature type="domain" description="Beta galactosidase small chain/" evidence="11">
    <location>
        <begin position="782"/>
        <end position="1114"/>
    </location>
</feature>
<dbReference type="InterPro" id="IPR032312">
    <property type="entry name" value="LacZ_4"/>
</dbReference>
<comment type="cofactor">
    <cofactor evidence="2">
        <name>Ca(2+)</name>
        <dbReference type="ChEBI" id="CHEBI:29108"/>
    </cofactor>
</comment>
<dbReference type="PANTHER" id="PTHR46323">
    <property type="entry name" value="BETA-GALACTOSIDASE"/>
    <property type="match status" value="1"/>
</dbReference>
<dbReference type="SUPFAM" id="SSF49785">
    <property type="entry name" value="Galactose-binding domain-like"/>
    <property type="match status" value="1"/>
</dbReference>
<dbReference type="Pfam" id="PF00703">
    <property type="entry name" value="Glyco_hydro_2"/>
    <property type="match status" value="1"/>
</dbReference>
<evidence type="ECO:0000313" key="12">
    <source>
        <dbReference type="EMBL" id="SEF74630.1"/>
    </source>
</evidence>
<dbReference type="InterPro" id="IPR008979">
    <property type="entry name" value="Galactose-bd-like_sf"/>
</dbReference>
<evidence type="ECO:0000256" key="4">
    <source>
        <dbReference type="ARBA" id="ARBA00011245"/>
    </source>
</evidence>
<dbReference type="PRINTS" id="PR00132">
    <property type="entry name" value="GLHYDRLASE2"/>
</dbReference>
<dbReference type="InterPro" id="IPR036156">
    <property type="entry name" value="Beta-gal/glucu_dom_sf"/>
</dbReference>
<keyword evidence="7" id="KW-0106">Calcium</keyword>
<dbReference type="Gene3D" id="2.60.120.260">
    <property type="entry name" value="Galactose-binding domain-like"/>
    <property type="match status" value="1"/>
</dbReference>
<dbReference type="GO" id="GO:0030246">
    <property type="term" value="F:carbohydrate binding"/>
    <property type="evidence" value="ECO:0007669"/>
    <property type="project" value="InterPro"/>
</dbReference>
<evidence type="ECO:0000313" key="13">
    <source>
        <dbReference type="Proteomes" id="UP000236725"/>
    </source>
</evidence>
<dbReference type="InterPro" id="IPR006102">
    <property type="entry name" value="Ig-like_GH2"/>
</dbReference>
<comment type="catalytic activity">
    <reaction evidence="1">
        <text>Hydrolysis of terminal non-reducing beta-D-galactose residues in beta-D-galactosides.</text>
        <dbReference type="EC" id="3.2.1.23"/>
    </reaction>
</comment>
<dbReference type="FunFam" id="2.60.40.10:FF:000680">
    <property type="entry name" value="Beta-galactosidase"/>
    <property type="match status" value="1"/>
</dbReference>
<dbReference type="InterPro" id="IPR050347">
    <property type="entry name" value="Bact_Beta-galactosidase"/>
</dbReference>
<evidence type="ECO:0000256" key="6">
    <source>
        <dbReference type="ARBA" id="ARBA00022801"/>
    </source>
</evidence>
<dbReference type="InterPro" id="IPR004199">
    <property type="entry name" value="B-gal_small/dom_5"/>
</dbReference>
<evidence type="ECO:0000259" key="11">
    <source>
        <dbReference type="SMART" id="SM01038"/>
    </source>
</evidence>
<keyword evidence="10" id="KW-0732">Signal</keyword>
<comment type="subunit">
    <text evidence="4">Monomer.</text>
</comment>
<dbReference type="Proteomes" id="UP000236725">
    <property type="component" value="Unassembled WGS sequence"/>
</dbReference>
<organism evidence="12 13">
    <name type="scientific">Parabacteroides chinchillae</name>
    <dbReference type="NCBI Taxonomy" id="871327"/>
    <lineage>
        <taxon>Bacteria</taxon>
        <taxon>Pseudomonadati</taxon>
        <taxon>Bacteroidota</taxon>
        <taxon>Bacteroidia</taxon>
        <taxon>Bacteroidales</taxon>
        <taxon>Tannerellaceae</taxon>
        <taxon>Parabacteroides</taxon>
    </lineage>
</organism>
<dbReference type="InterPro" id="IPR014718">
    <property type="entry name" value="GH-type_carb-bd"/>
</dbReference>
<dbReference type="InterPro" id="IPR006104">
    <property type="entry name" value="Glyco_hydro_2_N"/>
</dbReference>
<evidence type="ECO:0000256" key="5">
    <source>
        <dbReference type="ARBA" id="ARBA00012756"/>
    </source>
</evidence>
<reference evidence="12 13" key="1">
    <citation type="submission" date="2016-10" db="EMBL/GenBank/DDBJ databases">
        <authorList>
            <person name="Varghese N."/>
            <person name="Submissions S."/>
        </authorList>
    </citation>
    <scope>NUCLEOTIDE SEQUENCE [LARGE SCALE GENOMIC DNA]</scope>
    <source>
        <strain evidence="12 13">DSM 29073</strain>
    </source>
</reference>
<gene>
    <name evidence="12" type="ORF">SAMN05444001_10615</name>
</gene>
<evidence type="ECO:0000256" key="8">
    <source>
        <dbReference type="ARBA" id="ARBA00023295"/>
    </source>
</evidence>
<keyword evidence="8" id="KW-0326">Glycosidase</keyword>
<evidence type="ECO:0000256" key="1">
    <source>
        <dbReference type="ARBA" id="ARBA00001412"/>
    </source>
</evidence>
<dbReference type="Gene3D" id="2.70.98.10">
    <property type="match status" value="1"/>
</dbReference>
<dbReference type="InterPro" id="IPR013783">
    <property type="entry name" value="Ig-like_fold"/>
</dbReference>
<evidence type="ECO:0000256" key="2">
    <source>
        <dbReference type="ARBA" id="ARBA00001913"/>
    </source>
</evidence>
<evidence type="ECO:0000256" key="3">
    <source>
        <dbReference type="ARBA" id="ARBA00007401"/>
    </source>
</evidence>
<dbReference type="InterPro" id="IPR006103">
    <property type="entry name" value="Glyco_hydro_2_cat"/>
</dbReference>
<name>A0A8G2BVK3_9BACT</name>
<dbReference type="Pfam" id="PF02929">
    <property type="entry name" value="Bgal_small_N"/>
    <property type="match status" value="1"/>
</dbReference>
<keyword evidence="13" id="KW-1185">Reference proteome</keyword>
<evidence type="ECO:0000256" key="7">
    <source>
        <dbReference type="ARBA" id="ARBA00022837"/>
    </source>
</evidence>
<dbReference type="Gene3D" id="2.60.40.10">
    <property type="entry name" value="Immunoglobulins"/>
    <property type="match status" value="2"/>
</dbReference>
<dbReference type="Pfam" id="PF02837">
    <property type="entry name" value="Glyco_hydro_2_N"/>
    <property type="match status" value="1"/>
</dbReference>
<dbReference type="GO" id="GO:0005990">
    <property type="term" value="P:lactose catabolic process"/>
    <property type="evidence" value="ECO:0007669"/>
    <property type="project" value="TreeGrafter"/>
</dbReference>
<dbReference type="RefSeq" id="WP_103982939.1">
    <property type="nucleotide sequence ID" value="NZ_FNVS01000006.1"/>
</dbReference>
<dbReference type="SUPFAM" id="SSF49303">
    <property type="entry name" value="beta-Galactosidase/glucuronidase domain"/>
    <property type="match status" value="2"/>
</dbReference>
<dbReference type="FunFam" id="3.20.20.80:FF:000121">
    <property type="entry name" value="Beta-galactosidase"/>
    <property type="match status" value="1"/>
</dbReference>
<comment type="similarity">
    <text evidence="3">Belongs to the glycosyl hydrolase 2 family.</text>
</comment>
<feature type="signal peptide" evidence="10">
    <location>
        <begin position="1"/>
        <end position="29"/>
    </location>
</feature>
<dbReference type="InterPro" id="IPR017853">
    <property type="entry name" value="GH"/>
</dbReference>
<evidence type="ECO:0000256" key="10">
    <source>
        <dbReference type="SAM" id="SignalP"/>
    </source>
</evidence>
<sequence length="1130" mass="129261">MKRKHKKKLLSSLFGCLLSVVLLTNTAKAQQIKPYWQDIQAVAINKELPRTSFMTYPDRTTALTGQYEKSPYYSLLNGTWKFYFADSYKDLPADITDPSINTATWENIQVPGNWELQGHGVAIYTNHGYEFKPRNPQPPLLPEENPVGIYRRDINIPAGWEKRDIYLQLAGAKSGVYVYINGKEVGYSEDSKNPAEFLINPYLQPGKNVLTLKIYRWSTGSYLECQDFWRMSGIERDVFLWSQPKAGIHDFRVISTLDDSYTNGIFKLAIDLKNNTKEAKNLNIDYELLDADQKVIASATKTIWVSNPNMQTVSFEANLKQVNKWSAEHPNLYKLLMTVKDGNKVLEVVPFHVGFRRFEMKQTEQLAGNGKPYNVLLFNGQPVKFKGVNIHEHNPETGHYMTEELMRKDFELMKQNNLNAVRLCHYPQDRRFYELCDEYGLYVYDEANIESHGMYYSLSKGGSLGNNPEWLVPHMDRTQNMYERNKNYPSVTFWSLGNEAGNGYNFYQTYLYIKNKEKNGMNRPVNYERALWEWNTDMYVPQYPSAEWLEEIGKKGSDRPVVPSEYAHAMGNSTGNLNAQWEAIYKYPNLQGGFIWDWVDQGILQKDKNGREFWAYGGDFGVNAPSDGNFLCNGLVNPDRNPHPAMQEVKYAHQNIGFEMLDASNGKFRATNRFYFTDLKDYQISYTLTENGKIIKSGKFYPEIFPPQTTRDYTVPVNGLKAQPGVEYFVNFKVTTTKPDKLIPAGFEIASDQFQLPIFAEKKVYKTTGPKLSTSTNGELLKVSSSKVNFIFDKKSGIVTSYKVNGTEYFDKGFGIQPNFWRAPTDNDYGNGQPKREQIWKQSSKNFNVTDATADIIDGNAIVSVNYLLPAGNLYIVSYKIYPSGVINVTARFTSTDMDATKTEVSEATKMATFTPGQDAARRESSKLNVPRIGIRFRLPANMEQLTFFGRGPKENYWDRKAGYPVGLYSSTATDEYYPYVRPQENGHHTDTRWLALTEGKGNGLLIEADSNGLIEFNALRNSIEDFDDEEQTNLPRQWNNFTPEAIANHDEEAAKNVLRRQHHVNHITPRNFVEVCVDMKQQGLAGYDSWGDRPLPQHTLPANREYNWGFTLIPVNSIASIQSKTGHSY</sequence>
<proteinExistence type="inferred from homology"/>
<dbReference type="AlphaFoldDB" id="A0A8G2BVK3"/>
<dbReference type="InterPro" id="IPR006101">
    <property type="entry name" value="Glyco_hydro_2"/>
</dbReference>
<evidence type="ECO:0000256" key="9">
    <source>
        <dbReference type="ARBA" id="ARBA00032230"/>
    </source>
</evidence>
<dbReference type="Pfam" id="PF16353">
    <property type="entry name" value="LacZ_4"/>
    <property type="match status" value="1"/>
</dbReference>
<dbReference type="PANTHER" id="PTHR46323:SF2">
    <property type="entry name" value="BETA-GALACTOSIDASE"/>
    <property type="match status" value="1"/>
</dbReference>
<dbReference type="Gene3D" id="3.20.20.80">
    <property type="entry name" value="Glycosidases"/>
    <property type="match status" value="1"/>
</dbReference>
<dbReference type="GO" id="GO:0009341">
    <property type="term" value="C:beta-galactosidase complex"/>
    <property type="evidence" value="ECO:0007669"/>
    <property type="project" value="InterPro"/>
</dbReference>
<comment type="caution">
    <text evidence="12">The sequence shown here is derived from an EMBL/GenBank/DDBJ whole genome shotgun (WGS) entry which is preliminary data.</text>
</comment>